<dbReference type="RefSeq" id="WP_348717180.1">
    <property type="nucleotide sequence ID" value="NZ_CAXJIO010000012.1"/>
</dbReference>
<reference evidence="1 2" key="1">
    <citation type="submission" date="2024-05" db="EMBL/GenBank/DDBJ databases">
        <authorList>
            <person name="Duchaud E."/>
        </authorList>
    </citation>
    <scope>NUCLEOTIDE SEQUENCE [LARGE SCALE GENOMIC DNA]</scope>
    <source>
        <strain evidence="1">Ena-SAMPLE-TAB-13-05-2024-13:56:06:370-140308</strain>
    </source>
</reference>
<comment type="caution">
    <text evidence="1">The sequence shown here is derived from an EMBL/GenBank/DDBJ whole genome shotgun (WGS) entry which is preliminary data.</text>
</comment>
<gene>
    <name evidence="1" type="ORF">T190423A01A_30270</name>
</gene>
<dbReference type="Proteomes" id="UP001497527">
    <property type="component" value="Unassembled WGS sequence"/>
</dbReference>
<sequence length="495" mass="53448">MIIGIMSVHFLYGQQEIPEKKTQLGFGQIDFLSIKMPMDEANMDFTGLHYNVKLNNWSYAGVGFYGAVGGIRGGFFTLGVNAGIQQKITDNFFIDTGIHFGGGGGAAAPDGGGAFILPHFNVGYDFKHFSATAGYSYINFFDGGDINSSQLNVAVQIPLSFETASFKNREKTFAIDNLQATRWKGNSNRMSLMVHLNNLSVTNGSYEGSTIRLAGFELNSYLNDQFFFFVKADGAYHGIRAGYMDIFLGGGYHLSMNKNRTNILAKFGVGAGGGGGVDTKGGFLIYPDLSIEQKLFDNVYASVNKGFMMSPDSHFKSSTFGVGLKYYVDKDGTFSKNNRFTKGKFKGFEAIVKQDVYLNAARDGGFEQNMHQISLQINFFLNKYIYGAGQTSFANFGDAGAYAEGIVGLGAQSGNFFNNTTSVFLQVLGGAAGGGGISTGEGLIVKPSAGITHRLTDKLHIRGGVGYVKARGNGLSSAFINFGVNYNFSFLSVKK</sequence>
<proteinExistence type="predicted"/>
<evidence type="ECO:0000313" key="1">
    <source>
        <dbReference type="EMBL" id="CAL2103156.1"/>
    </source>
</evidence>
<protein>
    <recommendedName>
        <fullName evidence="3">Outer membrane protein</fullName>
    </recommendedName>
</protein>
<dbReference type="EMBL" id="CAXJIO010000012">
    <property type="protein sequence ID" value="CAL2103156.1"/>
    <property type="molecule type" value="Genomic_DNA"/>
</dbReference>
<evidence type="ECO:0000313" key="2">
    <source>
        <dbReference type="Proteomes" id="UP001497527"/>
    </source>
</evidence>
<organism evidence="1 2">
    <name type="scientific">Tenacibaculum polynesiense</name>
    <dbReference type="NCBI Taxonomy" id="3137857"/>
    <lineage>
        <taxon>Bacteria</taxon>
        <taxon>Pseudomonadati</taxon>
        <taxon>Bacteroidota</taxon>
        <taxon>Flavobacteriia</taxon>
        <taxon>Flavobacteriales</taxon>
        <taxon>Flavobacteriaceae</taxon>
        <taxon>Tenacibaculum</taxon>
    </lineage>
</organism>
<evidence type="ECO:0008006" key="3">
    <source>
        <dbReference type="Google" id="ProtNLM"/>
    </source>
</evidence>
<accession>A0ABM9PCC3</accession>
<name>A0ABM9PCC3_9FLAO</name>
<keyword evidence="2" id="KW-1185">Reference proteome</keyword>